<reference evidence="1" key="1">
    <citation type="submission" date="2018-12" db="EMBL/GenBank/DDBJ databases">
        <authorList>
            <person name="Jadhav K."/>
            <person name="Kushwaha B."/>
            <person name="Jadhav I."/>
        </authorList>
    </citation>
    <scope>NUCLEOTIDE SEQUENCE [LARGE SCALE GENOMIC DNA]</scope>
    <source>
        <strain evidence="1">SBS 10</strain>
    </source>
</reference>
<dbReference type="SUPFAM" id="SSF52467">
    <property type="entry name" value="DHS-like NAD/FAD-binding domain"/>
    <property type="match status" value="1"/>
</dbReference>
<comment type="caution">
    <text evidence="1">The sequence shown here is derived from an EMBL/GenBank/DDBJ whole genome shotgun (WGS) entry which is preliminary data.</text>
</comment>
<protein>
    <recommendedName>
        <fullName evidence="2">Deacetylase sirtuin-type domain-containing protein</fullName>
    </recommendedName>
</protein>
<proteinExistence type="predicted"/>
<name>A0A432JJS5_9GAMM</name>
<evidence type="ECO:0008006" key="2">
    <source>
        <dbReference type="Google" id="ProtNLM"/>
    </source>
</evidence>
<sequence length="78" mass="8268">MTCATGQPAAPRRGVVGESVPRFGEACEIAAASDLLLVVGTSLAVMPAASLLDQVGMDVPCVLVDPRRMRWRRRGYAP</sequence>
<dbReference type="Gene3D" id="3.40.50.1220">
    <property type="entry name" value="TPP-binding domain"/>
    <property type="match status" value="1"/>
</dbReference>
<organism evidence="1">
    <name type="scientific">Billgrantia gudaonensis</name>
    <dbReference type="NCBI Taxonomy" id="376427"/>
    <lineage>
        <taxon>Bacteria</taxon>
        <taxon>Pseudomonadati</taxon>
        <taxon>Pseudomonadota</taxon>
        <taxon>Gammaproteobacteria</taxon>
        <taxon>Oceanospirillales</taxon>
        <taxon>Halomonadaceae</taxon>
        <taxon>Billgrantia</taxon>
    </lineage>
</organism>
<evidence type="ECO:0000313" key="1">
    <source>
        <dbReference type="EMBL" id="RUA22850.1"/>
    </source>
</evidence>
<accession>A0A432JJS5</accession>
<gene>
    <name evidence="1" type="ORF">DSL92_03115</name>
</gene>
<dbReference type="EMBL" id="RXHI01000008">
    <property type="protein sequence ID" value="RUA22850.1"/>
    <property type="molecule type" value="Genomic_DNA"/>
</dbReference>
<dbReference type="AlphaFoldDB" id="A0A432JJS5"/>
<dbReference type="InterPro" id="IPR029035">
    <property type="entry name" value="DHS-like_NAD/FAD-binding_dom"/>
</dbReference>